<protein>
    <recommendedName>
        <fullName evidence="12">Bifunctional protein FolD</fullName>
    </recommendedName>
    <domain>
        <recommendedName>
            <fullName evidence="12">Methylenetetrahydrofolate dehydrogenase</fullName>
            <ecNumber evidence="12">1.5.1.5</ecNumber>
        </recommendedName>
    </domain>
    <domain>
        <recommendedName>
            <fullName evidence="12">Methenyltetrahydrofolate cyclohydrolase</fullName>
            <ecNumber evidence="12">3.5.4.9</ecNumber>
        </recommendedName>
    </domain>
</protein>
<dbReference type="Proteomes" id="UP000823635">
    <property type="component" value="Unassembled WGS sequence"/>
</dbReference>
<organism evidence="15 16">
    <name type="scientific">Candidatus Egerieousia excrementavium</name>
    <dbReference type="NCBI Taxonomy" id="2840778"/>
    <lineage>
        <taxon>Bacteria</taxon>
        <taxon>Pseudomonadati</taxon>
        <taxon>Bacteroidota</taxon>
        <taxon>Bacteroidia</taxon>
        <taxon>Bacteroidales</taxon>
        <taxon>Candidatus Egerieousia</taxon>
    </lineage>
</organism>
<dbReference type="InterPro" id="IPR020630">
    <property type="entry name" value="THF_DH/CycHdrlase_cat_dom"/>
</dbReference>
<evidence type="ECO:0000256" key="10">
    <source>
        <dbReference type="ARBA" id="ARBA00023167"/>
    </source>
</evidence>
<dbReference type="InterPro" id="IPR046346">
    <property type="entry name" value="Aminoacid_DH-like_N_sf"/>
</dbReference>
<evidence type="ECO:0000259" key="13">
    <source>
        <dbReference type="Pfam" id="PF00763"/>
    </source>
</evidence>
<keyword evidence="11 12" id="KW-0511">Multifunctional enzyme</keyword>
<evidence type="ECO:0000313" key="16">
    <source>
        <dbReference type="Proteomes" id="UP000823635"/>
    </source>
</evidence>
<dbReference type="PROSITE" id="PS00767">
    <property type="entry name" value="THF_DHG_CYH_2"/>
    <property type="match status" value="1"/>
</dbReference>
<gene>
    <name evidence="12 15" type="primary">folD</name>
    <name evidence="15" type="ORF">IAC68_04110</name>
</gene>
<dbReference type="InterPro" id="IPR000672">
    <property type="entry name" value="THF_DH/CycHdrlase"/>
</dbReference>
<dbReference type="GO" id="GO:0009086">
    <property type="term" value="P:methionine biosynthetic process"/>
    <property type="evidence" value="ECO:0007669"/>
    <property type="project" value="UniProtKB-KW"/>
</dbReference>
<evidence type="ECO:0000256" key="1">
    <source>
        <dbReference type="ARBA" id="ARBA00004777"/>
    </source>
</evidence>
<evidence type="ECO:0000256" key="2">
    <source>
        <dbReference type="ARBA" id="ARBA00011738"/>
    </source>
</evidence>
<dbReference type="InterPro" id="IPR020631">
    <property type="entry name" value="THF_DH/CycHdrlase_NAD-bd_dom"/>
</dbReference>
<evidence type="ECO:0000256" key="7">
    <source>
        <dbReference type="ARBA" id="ARBA00022857"/>
    </source>
</evidence>
<comment type="pathway">
    <text evidence="1 12">One-carbon metabolism; tetrahydrofolate interconversion.</text>
</comment>
<comment type="similarity">
    <text evidence="12">Belongs to the tetrahydrofolate dehydrogenase/cyclohydrolase family.</text>
</comment>
<comment type="catalytic activity">
    <reaction evidence="12">
        <text>(6R)-5,10-methylene-5,6,7,8-tetrahydrofolate + NADP(+) = (6R)-5,10-methenyltetrahydrofolate + NADPH</text>
        <dbReference type="Rhea" id="RHEA:22812"/>
        <dbReference type="ChEBI" id="CHEBI:15636"/>
        <dbReference type="ChEBI" id="CHEBI:57455"/>
        <dbReference type="ChEBI" id="CHEBI:57783"/>
        <dbReference type="ChEBI" id="CHEBI:58349"/>
        <dbReference type="EC" id="1.5.1.5"/>
    </reaction>
</comment>
<evidence type="ECO:0000313" key="15">
    <source>
        <dbReference type="EMBL" id="MBO8429102.1"/>
    </source>
</evidence>
<keyword evidence="9 12" id="KW-0368">Histidine biosynthesis</keyword>
<keyword evidence="6 12" id="KW-0378">Hydrolase</keyword>
<comment type="caution">
    <text evidence="12">Lacks conserved residue(s) required for the propagation of feature annotation.</text>
</comment>
<evidence type="ECO:0000256" key="5">
    <source>
        <dbReference type="ARBA" id="ARBA00022755"/>
    </source>
</evidence>
<accession>A0A9D9DL95</accession>
<dbReference type="InterPro" id="IPR020867">
    <property type="entry name" value="THF_DH/CycHdrlase_CS"/>
</dbReference>
<sequence>MANVIDGKAIAEKIKGEIAEEVARMVKEGMRAPHLAAILVGNDGASMTYVGHKEKACERVGLKSTVYRLERNTSQQQLLSLIREINDDDNIDGLIVQLPLPEGLDEQLVINTISADKDVDGFHPFNTGKMMLGLPSFLPATPYGIMTLLKESKIETRGKHCVIIGRSNIVGKPMANLLSAKGEGADCTVTLCHSRTPDLKHFTLDADIIIAALGHPKFLTADMVKPGAVIIDVGITRVEDKSKKSGFRLQGDVDYENVAPIASYITPVPGGVGPMTIVSLLKNTVAASKIRQARK</sequence>
<evidence type="ECO:0000256" key="8">
    <source>
        <dbReference type="ARBA" id="ARBA00023002"/>
    </source>
</evidence>
<dbReference type="GO" id="GO:0035999">
    <property type="term" value="P:tetrahydrofolate interconversion"/>
    <property type="evidence" value="ECO:0007669"/>
    <property type="project" value="UniProtKB-UniRule"/>
</dbReference>
<dbReference type="Pfam" id="PF00763">
    <property type="entry name" value="THF_DHG_CYH"/>
    <property type="match status" value="1"/>
</dbReference>
<keyword evidence="8 12" id="KW-0560">Oxidoreductase</keyword>
<dbReference type="PROSITE" id="PS00766">
    <property type="entry name" value="THF_DHG_CYH_1"/>
    <property type="match status" value="1"/>
</dbReference>
<comment type="caution">
    <text evidence="15">The sequence shown here is derived from an EMBL/GenBank/DDBJ whole genome shotgun (WGS) entry which is preliminary data.</text>
</comment>
<evidence type="ECO:0000259" key="14">
    <source>
        <dbReference type="Pfam" id="PF02882"/>
    </source>
</evidence>
<evidence type="ECO:0000256" key="4">
    <source>
        <dbReference type="ARBA" id="ARBA00022605"/>
    </source>
</evidence>
<dbReference type="Pfam" id="PF02882">
    <property type="entry name" value="THF_DHG_CYH_C"/>
    <property type="match status" value="1"/>
</dbReference>
<dbReference type="SUPFAM" id="SSF53223">
    <property type="entry name" value="Aminoacid dehydrogenase-like, N-terminal domain"/>
    <property type="match status" value="1"/>
</dbReference>
<keyword evidence="4 12" id="KW-0028">Amino-acid biosynthesis</keyword>
<keyword evidence="7 12" id="KW-0521">NADP</keyword>
<keyword evidence="10 12" id="KW-0486">Methionine biosynthesis</keyword>
<dbReference type="InterPro" id="IPR036291">
    <property type="entry name" value="NAD(P)-bd_dom_sf"/>
</dbReference>
<evidence type="ECO:0000256" key="6">
    <source>
        <dbReference type="ARBA" id="ARBA00022801"/>
    </source>
</evidence>
<reference evidence="15" key="1">
    <citation type="submission" date="2020-10" db="EMBL/GenBank/DDBJ databases">
        <authorList>
            <person name="Gilroy R."/>
        </authorList>
    </citation>
    <scope>NUCLEOTIDE SEQUENCE</scope>
    <source>
        <strain evidence="15">15467</strain>
    </source>
</reference>
<dbReference type="GO" id="GO:0004488">
    <property type="term" value="F:methylenetetrahydrofolate dehydrogenase (NADP+) activity"/>
    <property type="evidence" value="ECO:0007669"/>
    <property type="project" value="UniProtKB-UniRule"/>
</dbReference>
<dbReference type="HAMAP" id="MF_01576">
    <property type="entry name" value="THF_DHG_CYH"/>
    <property type="match status" value="1"/>
</dbReference>
<dbReference type="SUPFAM" id="SSF51735">
    <property type="entry name" value="NAD(P)-binding Rossmann-fold domains"/>
    <property type="match status" value="1"/>
</dbReference>
<evidence type="ECO:0000256" key="9">
    <source>
        <dbReference type="ARBA" id="ARBA00023102"/>
    </source>
</evidence>
<dbReference type="FunFam" id="3.40.50.10860:FF:000005">
    <property type="entry name" value="C-1-tetrahydrofolate synthase, cytoplasmic, putative"/>
    <property type="match status" value="1"/>
</dbReference>
<feature type="domain" description="Tetrahydrofolate dehydrogenase/cyclohydrolase NAD(P)-binding" evidence="14">
    <location>
        <begin position="139"/>
        <end position="290"/>
    </location>
</feature>
<proteinExistence type="inferred from homology"/>
<dbReference type="EC" id="3.5.4.9" evidence="12"/>
<name>A0A9D9DL95_9BACT</name>
<dbReference type="EMBL" id="JADINB010000090">
    <property type="protein sequence ID" value="MBO8429102.1"/>
    <property type="molecule type" value="Genomic_DNA"/>
</dbReference>
<comment type="catalytic activity">
    <reaction evidence="12">
        <text>(6R)-5,10-methenyltetrahydrofolate + H2O = (6R)-10-formyltetrahydrofolate + H(+)</text>
        <dbReference type="Rhea" id="RHEA:23700"/>
        <dbReference type="ChEBI" id="CHEBI:15377"/>
        <dbReference type="ChEBI" id="CHEBI:15378"/>
        <dbReference type="ChEBI" id="CHEBI:57455"/>
        <dbReference type="ChEBI" id="CHEBI:195366"/>
        <dbReference type="EC" id="3.5.4.9"/>
    </reaction>
</comment>
<dbReference type="FunFam" id="3.40.50.720:FF:000189">
    <property type="entry name" value="Bifunctional protein FolD"/>
    <property type="match status" value="1"/>
</dbReference>
<dbReference type="GO" id="GO:0006164">
    <property type="term" value="P:purine nucleotide biosynthetic process"/>
    <property type="evidence" value="ECO:0007669"/>
    <property type="project" value="UniProtKB-KW"/>
</dbReference>
<keyword evidence="3 12" id="KW-0554">One-carbon metabolism</keyword>
<dbReference type="NCBIfam" id="NF008058">
    <property type="entry name" value="PRK10792.1"/>
    <property type="match status" value="1"/>
</dbReference>
<dbReference type="PANTHER" id="PTHR48099">
    <property type="entry name" value="C-1-TETRAHYDROFOLATE SYNTHASE, CYTOPLASMIC-RELATED"/>
    <property type="match status" value="1"/>
</dbReference>
<dbReference type="PANTHER" id="PTHR48099:SF5">
    <property type="entry name" value="C-1-TETRAHYDROFOLATE SYNTHASE, CYTOPLASMIC"/>
    <property type="match status" value="1"/>
</dbReference>
<feature type="domain" description="Tetrahydrofolate dehydrogenase/cyclohydrolase catalytic" evidence="13">
    <location>
        <begin position="5"/>
        <end position="120"/>
    </location>
</feature>
<dbReference type="GO" id="GO:0005829">
    <property type="term" value="C:cytosol"/>
    <property type="evidence" value="ECO:0007669"/>
    <property type="project" value="TreeGrafter"/>
</dbReference>
<dbReference type="NCBIfam" id="NF010783">
    <property type="entry name" value="PRK14186.1"/>
    <property type="match status" value="1"/>
</dbReference>
<dbReference type="GO" id="GO:0000105">
    <property type="term" value="P:L-histidine biosynthetic process"/>
    <property type="evidence" value="ECO:0007669"/>
    <property type="project" value="UniProtKB-KW"/>
</dbReference>
<dbReference type="CDD" id="cd01080">
    <property type="entry name" value="NAD_bind_m-THF_DH_Cyclohyd"/>
    <property type="match status" value="1"/>
</dbReference>
<evidence type="ECO:0000256" key="12">
    <source>
        <dbReference type="HAMAP-Rule" id="MF_01576"/>
    </source>
</evidence>
<dbReference type="EC" id="1.5.1.5" evidence="12"/>
<dbReference type="GO" id="GO:0004477">
    <property type="term" value="F:methenyltetrahydrofolate cyclohydrolase activity"/>
    <property type="evidence" value="ECO:0007669"/>
    <property type="project" value="UniProtKB-UniRule"/>
</dbReference>
<comment type="subunit">
    <text evidence="2 12">Homodimer.</text>
</comment>
<feature type="binding site" evidence="12">
    <location>
        <position position="235"/>
    </location>
    <ligand>
        <name>NADP(+)</name>
        <dbReference type="ChEBI" id="CHEBI:58349"/>
    </ligand>
</feature>
<keyword evidence="5 12" id="KW-0658">Purine biosynthesis</keyword>
<comment type="function">
    <text evidence="12">Catalyzes the oxidation of 5,10-methylenetetrahydrofolate to 5,10-methenyltetrahydrofolate and then the hydrolysis of 5,10-methenyltetrahydrofolate to 10-formyltetrahydrofolate.</text>
</comment>
<reference evidence="15" key="2">
    <citation type="journal article" date="2021" name="PeerJ">
        <title>Extensive microbial diversity within the chicken gut microbiome revealed by metagenomics and culture.</title>
        <authorList>
            <person name="Gilroy R."/>
            <person name="Ravi A."/>
            <person name="Getino M."/>
            <person name="Pursley I."/>
            <person name="Horton D.L."/>
            <person name="Alikhan N.F."/>
            <person name="Baker D."/>
            <person name="Gharbi K."/>
            <person name="Hall N."/>
            <person name="Watson M."/>
            <person name="Adriaenssens E.M."/>
            <person name="Foster-Nyarko E."/>
            <person name="Jarju S."/>
            <person name="Secka A."/>
            <person name="Antonio M."/>
            <person name="Oren A."/>
            <person name="Chaudhuri R.R."/>
            <person name="La Ragione R."/>
            <person name="Hildebrand F."/>
            <person name="Pallen M.J."/>
        </authorList>
    </citation>
    <scope>NUCLEOTIDE SEQUENCE</scope>
    <source>
        <strain evidence="15">15467</strain>
    </source>
</reference>
<dbReference type="PRINTS" id="PR00085">
    <property type="entry name" value="THFDHDRGNASE"/>
</dbReference>
<feature type="binding site" evidence="12">
    <location>
        <begin position="165"/>
        <end position="167"/>
    </location>
    <ligand>
        <name>NADP(+)</name>
        <dbReference type="ChEBI" id="CHEBI:58349"/>
    </ligand>
</feature>
<dbReference type="AlphaFoldDB" id="A0A9D9DL95"/>
<evidence type="ECO:0000256" key="3">
    <source>
        <dbReference type="ARBA" id="ARBA00022563"/>
    </source>
</evidence>
<dbReference type="Gene3D" id="3.40.50.720">
    <property type="entry name" value="NAD(P)-binding Rossmann-like Domain"/>
    <property type="match status" value="1"/>
</dbReference>
<evidence type="ECO:0000256" key="11">
    <source>
        <dbReference type="ARBA" id="ARBA00023268"/>
    </source>
</evidence>
<dbReference type="Gene3D" id="3.40.50.10860">
    <property type="entry name" value="Leucine Dehydrogenase, chain A, domain 1"/>
    <property type="match status" value="1"/>
</dbReference>